<dbReference type="RefSeq" id="WP_304276849.1">
    <property type="nucleotide sequence ID" value="NZ_QFQZ01000022.1"/>
</dbReference>
<reference evidence="2 3" key="1">
    <citation type="submission" date="2017-08" db="EMBL/GenBank/DDBJ databases">
        <title>Infants hospitalized years apart are colonized by the same room-sourced microbial strains.</title>
        <authorList>
            <person name="Brooks B."/>
            <person name="Olm M.R."/>
            <person name="Firek B.A."/>
            <person name="Baker R."/>
            <person name="Thomas B.C."/>
            <person name="Morowitz M.J."/>
            <person name="Banfield J.F."/>
        </authorList>
    </citation>
    <scope>NUCLEOTIDE SEQUENCE [LARGE SCALE GENOMIC DNA]</scope>
    <source>
        <strain evidence="2">S2_003_000_R2_4</strain>
    </source>
</reference>
<dbReference type="InterPro" id="IPR054189">
    <property type="entry name" value="DUF6894"/>
</dbReference>
<feature type="domain" description="DUF6894" evidence="1">
    <location>
        <begin position="4"/>
        <end position="65"/>
    </location>
</feature>
<organism evidence="2 3">
    <name type="scientific">Caulobacter segnis</name>
    <dbReference type="NCBI Taxonomy" id="88688"/>
    <lineage>
        <taxon>Bacteria</taxon>
        <taxon>Pseudomonadati</taxon>
        <taxon>Pseudomonadota</taxon>
        <taxon>Alphaproteobacteria</taxon>
        <taxon>Caulobacterales</taxon>
        <taxon>Caulobacteraceae</taxon>
        <taxon>Caulobacter</taxon>
    </lineage>
</organism>
<evidence type="ECO:0000313" key="3">
    <source>
        <dbReference type="Proteomes" id="UP000249393"/>
    </source>
</evidence>
<dbReference type="Pfam" id="PF21834">
    <property type="entry name" value="DUF6894"/>
    <property type="match status" value="1"/>
</dbReference>
<name>A0A2W5X2L7_9CAUL</name>
<evidence type="ECO:0000259" key="1">
    <source>
        <dbReference type="Pfam" id="PF21834"/>
    </source>
</evidence>
<dbReference type="Proteomes" id="UP000249393">
    <property type="component" value="Unassembled WGS sequence"/>
</dbReference>
<comment type="caution">
    <text evidence="2">The sequence shown here is derived from an EMBL/GenBank/DDBJ whole genome shotgun (WGS) entry which is preliminary data.</text>
</comment>
<gene>
    <name evidence="2" type="ORF">DI526_09215</name>
</gene>
<accession>A0A2W5X2L7</accession>
<dbReference type="EMBL" id="QFQZ01000022">
    <property type="protein sequence ID" value="PZR34824.1"/>
    <property type="molecule type" value="Genomic_DNA"/>
</dbReference>
<sequence>MKTYRFDVTSDAGQTLETLAAPDDAAAVRQAVLLLSEILRDHALVARGDIAVSIRVTDLDGRTIWDGASSAQVLKPDP</sequence>
<dbReference type="AlphaFoldDB" id="A0A2W5X2L7"/>
<protein>
    <recommendedName>
        <fullName evidence="1">DUF6894 domain-containing protein</fullName>
    </recommendedName>
</protein>
<evidence type="ECO:0000313" key="2">
    <source>
        <dbReference type="EMBL" id="PZR34824.1"/>
    </source>
</evidence>
<proteinExistence type="predicted"/>